<evidence type="ECO:0000313" key="2">
    <source>
        <dbReference type="EMBL" id="KAH7021524.1"/>
    </source>
</evidence>
<reference evidence="2" key="1">
    <citation type="journal article" date="2021" name="Nat. Commun.">
        <title>Genetic determinants of endophytism in the Arabidopsis root mycobiome.</title>
        <authorList>
            <person name="Mesny F."/>
            <person name="Miyauchi S."/>
            <person name="Thiergart T."/>
            <person name="Pickel B."/>
            <person name="Atanasova L."/>
            <person name="Karlsson M."/>
            <person name="Huettel B."/>
            <person name="Barry K.W."/>
            <person name="Haridas S."/>
            <person name="Chen C."/>
            <person name="Bauer D."/>
            <person name="Andreopoulos W."/>
            <person name="Pangilinan J."/>
            <person name="LaButti K."/>
            <person name="Riley R."/>
            <person name="Lipzen A."/>
            <person name="Clum A."/>
            <person name="Drula E."/>
            <person name="Henrissat B."/>
            <person name="Kohler A."/>
            <person name="Grigoriev I.V."/>
            <person name="Martin F.M."/>
            <person name="Hacquard S."/>
        </authorList>
    </citation>
    <scope>NUCLEOTIDE SEQUENCE</scope>
    <source>
        <strain evidence="2">MPI-CAGE-CH-0230</strain>
    </source>
</reference>
<comment type="caution">
    <text evidence="2">The sequence shown here is derived from an EMBL/GenBank/DDBJ whole genome shotgun (WGS) entry which is preliminary data.</text>
</comment>
<gene>
    <name evidence="2" type="ORF">B0I36DRAFT_334598</name>
</gene>
<dbReference type="RefSeq" id="XP_046007725.1">
    <property type="nucleotide sequence ID" value="XM_046155369.1"/>
</dbReference>
<proteinExistence type="predicted"/>
<organism evidence="2 3">
    <name type="scientific">Microdochium trichocladiopsis</name>
    <dbReference type="NCBI Taxonomy" id="1682393"/>
    <lineage>
        <taxon>Eukaryota</taxon>
        <taxon>Fungi</taxon>
        <taxon>Dikarya</taxon>
        <taxon>Ascomycota</taxon>
        <taxon>Pezizomycotina</taxon>
        <taxon>Sordariomycetes</taxon>
        <taxon>Xylariomycetidae</taxon>
        <taxon>Xylariales</taxon>
        <taxon>Microdochiaceae</taxon>
        <taxon>Microdochium</taxon>
    </lineage>
</organism>
<dbReference type="InterPro" id="IPR010730">
    <property type="entry name" value="HET"/>
</dbReference>
<name>A0A9P9BKR3_9PEZI</name>
<dbReference type="GeneID" id="70184915"/>
<dbReference type="PANTHER" id="PTHR24148">
    <property type="entry name" value="ANKYRIN REPEAT DOMAIN-CONTAINING PROTEIN 39 HOMOLOG-RELATED"/>
    <property type="match status" value="1"/>
</dbReference>
<dbReference type="OrthoDB" id="2157530at2759"/>
<dbReference type="Proteomes" id="UP000756346">
    <property type="component" value="Unassembled WGS sequence"/>
</dbReference>
<dbReference type="InterPro" id="IPR052895">
    <property type="entry name" value="HetReg/Transcr_Mod"/>
</dbReference>
<dbReference type="PANTHER" id="PTHR24148:SF73">
    <property type="entry name" value="HET DOMAIN PROTEIN (AFU_ORTHOLOGUE AFUA_8G01020)"/>
    <property type="match status" value="1"/>
</dbReference>
<sequence>MRHADKMEPARRRDLQVLRHATRPPLGDASKQIRLLKIDPGGFDDEIRCTITTCALGEVSEFNAISYTWGPEQPQRDIFINGLRFPVRHNCHYALQQARQYQSSVPIWIDSVCIDQNNLHEKGAQVGIMGDVYARAATVLACIGQDDEASDFIEAVLEEMQTHSGDNLWSHELDQDELFAAFWQSCDAAKRSELRKRRTEFCDRPYFHRVWVVQELFEGRGRIVVLCGRFSLPWDRLYLYDQLLAFAEDTASSWSKLNLLTLPLPVNLGGFGFINGISSQLLCEDPRDRIYGMLRLINYETHGVPQIVPDYNLSRLQLASKLIHDGHFSYIVSLKALIQALELTDKDIASSCHLITAIQDETRDWLSDIRNAFVIQSHDDGQLYTEALRASSTIQSSLGVSFHGYEPSKIYGPAGIVALACPGTMAGDILLETEFFDAIVRPHKTLHEYRVVGQAAIFRDSVSISPSFECSCWRENSGYDYSSADVMISFQAGVQEALSQAILLKSASAALSATTSSKEGFKEDLGRFRMARIPVPGSILRDVTIEQRFTREPNSYKIREWRSGCPRHKKESKTYHEAARRGPLSFLAASNGGQSVVFIRIGT</sequence>
<dbReference type="Pfam" id="PF06985">
    <property type="entry name" value="HET"/>
    <property type="match status" value="1"/>
</dbReference>
<feature type="domain" description="Heterokaryon incompatibility" evidence="1">
    <location>
        <begin position="62"/>
        <end position="215"/>
    </location>
</feature>
<keyword evidence="3" id="KW-1185">Reference proteome</keyword>
<protein>
    <submittedName>
        <fullName evidence="2">Heterokaryon incompatibility protein-domain-containing protein</fullName>
    </submittedName>
</protein>
<accession>A0A9P9BKR3</accession>
<evidence type="ECO:0000313" key="3">
    <source>
        <dbReference type="Proteomes" id="UP000756346"/>
    </source>
</evidence>
<dbReference type="EMBL" id="JAGTJQ010000010">
    <property type="protein sequence ID" value="KAH7021524.1"/>
    <property type="molecule type" value="Genomic_DNA"/>
</dbReference>
<dbReference type="AlphaFoldDB" id="A0A9P9BKR3"/>
<evidence type="ECO:0000259" key="1">
    <source>
        <dbReference type="Pfam" id="PF06985"/>
    </source>
</evidence>